<proteinExistence type="predicted"/>
<organism evidence="1 2">
    <name type="scientific">Odynerus spinipes</name>
    <dbReference type="NCBI Taxonomy" id="1348599"/>
    <lineage>
        <taxon>Eukaryota</taxon>
        <taxon>Metazoa</taxon>
        <taxon>Ecdysozoa</taxon>
        <taxon>Arthropoda</taxon>
        <taxon>Hexapoda</taxon>
        <taxon>Insecta</taxon>
        <taxon>Pterygota</taxon>
        <taxon>Neoptera</taxon>
        <taxon>Endopterygota</taxon>
        <taxon>Hymenoptera</taxon>
        <taxon>Apocrita</taxon>
        <taxon>Aculeata</taxon>
        <taxon>Vespoidea</taxon>
        <taxon>Vespidae</taxon>
        <taxon>Eumeninae</taxon>
        <taxon>Odynerus</taxon>
    </lineage>
</organism>
<gene>
    <name evidence="1" type="ORF">KPH14_003452</name>
</gene>
<sequence>MANCVMPKKDMGLYEEPTTYRYDYVLHPLTLEEKIPKSAQISTTINDTRYLDSSQKIVRAHDTLQCLSYNKKIPFNTFWEPKDSISISLKPLVKQRILGDLHYQEAIRSRPRVYMTPGISLDDIQSPETRKLLVNFTYMTTSNYACNSVWHDFQPRHPCHTEMDMKKTCEKSIQRSPCILSARFQTEAHTWDKLQDRSLSVDDTFVWKNVRSKINEEYSDPKDNDKEKESDQIKIQHLLEKNKLRIAYDKFPLTYGGYRPCTGLGIPLEKKILPVVHPDLSVSQALFQRRANNSTC</sequence>
<dbReference type="EMBL" id="JAIFRP010004357">
    <property type="protein sequence ID" value="KAK2577322.1"/>
    <property type="molecule type" value="Genomic_DNA"/>
</dbReference>
<comment type="caution">
    <text evidence="1">The sequence shown here is derived from an EMBL/GenBank/DDBJ whole genome shotgun (WGS) entry which is preliminary data.</text>
</comment>
<accession>A0AAD9VKR7</accession>
<protein>
    <submittedName>
        <fullName evidence="1">Uncharacterized protein</fullName>
    </submittedName>
</protein>
<dbReference type="Proteomes" id="UP001258017">
    <property type="component" value="Unassembled WGS sequence"/>
</dbReference>
<dbReference type="AlphaFoldDB" id="A0AAD9VKR7"/>
<reference evidence="1" key="1">
    <citation type="submission" date="2021-08" db="EMBL/GenBank/DDBJ databases">
        <authorList>
            <person name="Misof B."/>
            <person name="Oliver O."/>
            <person name="Podsiadlowski L."/>
            <person name="Donath A."/>
            <person name="Peters R."/>
            <person name="Mayer C."/>
            <person name="Rust J."/>
            <person name="Gunkel S."/>
            <person name="Lesny P."/>
            <person name="Martin S."/>
            <person name="Oeyen J.P."/>
            <person name="Petersen M."/>
            <person name="Panagiotis P."/>
            <person name="Wilbrandt J."/>
            <person name="Tanja T."/>
        </authorList>
    </citation>
    <scope>NUCLEOTIDE SEQUENCE</scope>
    <source>
        <strain evidence="1">GBR_01_08_01A</strain>
        <tissue evidence="1">Thorax + abdomen</tissue>
    </source>
</reference>
<name>A0AAD9VKR7_9HYME</name>
<reference evidence="1" key="2">
    <citation type="journal article" date="2023" name="Commun. Biol.">
        <title>Intrasexual cuticular hydrocarbon dimorphism in a wasp sheds light on hydrocarbon biosynthesis genes in Hymenoptera.</title>
        <authorList>
            <person name="Moris V.C."/>
            <person name="Podsiadlowski L."/>
            <person name="Martin S."/>
            <person name="Oeyen J.P."/>
            <person name="Donath A."/>
            <person name="Petersen M."/>
            <person name="Wilbrandt J."/>
            <person name="Misof B."/>
            <person name="Liedtke D."/>
            <person name="Thamm M."/>
            <person name="Scheiner R."/>
            <person name="Schmitt T."/>
            <person name="Niehuis O."/>
        </authorList>
    </citation>
    <scope>NUCLEOTIDE SEQUENCE</scope>
    <source>
        <strain evidence="1">GBR_01_08_01A</strain>
    </source>
</reference>
<evidence type="ECO:0000313" key="2">
    <source>
        <dbReference type="Proteomes" id="UP001258017"/>
    </source>
</evidence>
<keyword evidence="2" id="KW-1185">Reference proteome</keyword>
<evidence type="ECO:0000313" key="1">
    <source>
        <dbReference type="EMBL" id="KAK2577322.1"/>
    </source>
</evidence>